<dbReference type="Pfam" id="PF01925">
    <property type="entry name" value="TauE"/>
    <property type="match status" value="1"/>
</dbReference>
<evidence type="ECO:0000256" key="2">
    <source>
        <dbReference type="ARBA" id="ARBA00022692"/>
    </source>
</evidence>
<dbReference type="OrthoDB" id="25340at2"/>
<evidence type="ECO:0000256" key="5">
    <source>
        <dbReference type="RuleBase" id="RU363041"/>
    </source>
</evidence>
<sequence length="255" mass="26976">MNWVSLWIGLAAGVFGGLAGLGGGVIAVPLMTHFLRISQHTATATSLVMVIFTAITGAITYGLHGTVDWVAGLIAASTAMLMARFGAQFAHSLPEWKLRRFFGWYLLVISALLLLKPLIPHVSTRPEGWLYVVPLLLAGGLAGFFSGMLGVGGGTVMVPIMVLLAGLEQHVAQGSSLLAMIPSAIVGSYTHYKLGDFARNAIVGLVLGVLLGTFVGGNIANLLPEWALRTVFAIVLVWTALRYVQAKPPVVEMEA</sequence>
<dbReference type="PANTHER" id="PTHR43701:SF2">
    <property type="entry name" value="MEMBRANE TRANSPORTER PROTEIN YJNA-RELATED"/>
    <property type="match status" value="1"/>
</dbReference>
<evidence type="ECO:0000256" key="4">
    <source>
        <dbReference type="ARBA" id="ARBA00023136"/>
    </source>
</evidence>
<dbReference type="EMBL" id="QWLB01000029">
    <property type="protein sequence ID" value="RIH91918.1"/>
    <property type="molecule type" value="Genomic_DNA"/>
</dbReference>
<feature type="transmembrane region" description="Helical" evidence="5">
    <location>
        <begin position="6"/>
        <end position="30"/>
    </location>
</feature>
<name>A0A399F6Q0_9DEIN</name>
<evidence type="ECO:0000313" key="6">
    <source>
        <dbReference type="EMBL" id="RIH91918.1"/>
    </source>
</evidence>
<keyword evidence="5" id="KW-1003">Cell membrane</keyword>
<evidence type="ECO:0000313" key="7">
    <source>
        <dbReference type="Proteomes" id="UP000266178"/>
    </source>
</evidence>
<evidence type="ECO:0000256" key="1">
    <source>
        <dbReference type="ARBA" id="ARBA00004141"/>
    </source>
</evidence>
<organism evidence="6 7">
    <name type="scientific">Meiothermus granaticius NBRC 107808</name>
    <dbReference type="NCBI Taxonomy" id="1227551"/>
    <lineage>
        <taxon>Bacteria</taxon>
        <taxon>Thermotogati</taxon>
        <taxon>Deinococcota</taxon>
        <taxon>Deinococci</taxon>
        <taxon>Thermales</taxon>
        <taxon>Thermaceae</taxon>
        <taxon>Meiothermus</taxon>
    </lineage>
</organism>
<accession>A0A399F6Q0</accession>
<comment type="subcellular location">
    <subcellularLocation>
        <location evidence="5">Cell membrane</location>
        <topology evidence="5">Multi-pass membrane protein</topology>
    </subcellularLocation>
    <subcellularLocation>
        <location evidence="1">Membrane</location>
        <topology evidence="1">Multi-pass membrane protein</topology>
    </subcellularLocation>
</comment>
<keyword evidence="3 5" id="KW-1133">Transmembrane helix</keyword>
<reference evidence="6 7" key="1">
    <citation type="submission" date="2018-08" db="EMBL/GenBank/DDBJ databases">
        <title>Meiothermus granaticius genome AF-68 sequencing project.</title>
        <authorList>
            <person name="Da Costa M.S."/>
            <person name="Albuquerque L."/>
            <person name="Raposo P."/>
            <person name="Froufe H.J.C."/>
            <person name="Barroso C.S."/>
            <person name="Egas C."/>
        </authorList>
    </citation>
    <scope>NUCLEOTIDE SEQUENCE [LARGE SCALE GENOMIC DNA]</scope>
    <source>
        <strain evidence="6 7">AF-68</strain>
    </source>
</reference>
<keyword evidence="4 5" id="KW-0472">Membrane</keyword>
<dbReference type="PANTHER" id="PTHR43701">
    <property type="entry name" value="MEMBRANE TRANSPORTER PROTEIN MJ0441-RELATED"/>
    <property type="match status" value="1"/>
</dbReference>
<keyword evidence="7" id="KW-1185">Reference proteome</keyword>
<dbReference type="RefSeq" id="WP_119357669.1">
    <property type="nucleotide sequence ID" value="NZ_BJXM01000001.1"/>
</dbReference>
<feature type="transmembrane region" description="Helical" evidence="5">
    <location>
        <begin position="201"/>
        <end position="220"/>
    </location>
</feature>
<feature type="transmembrane region" description="Helical" evidence="5">
    <location>
        <begin position="102"/>
        <end position="119"/>
    </location>
</feature>
<proteinExistence type="inferred from homology"/>
<feature type="transmembrane region" description="Helical" evidence="5">
    <location>
        <begin position="69"/>
        <end position="90"/>
    </location>
</feature>
<gene>
    <name evidence="6" type="ORF">Mgrana_02193</name>
</gene>
<feature type="transmembrane region" description="Helical" evidence="5">
    <location>
        <begin position="42"/>
        <end position="63"/>
    </location>
</feature>
<dbReference type="Proteomes" id="UP000266178">
    <property type="component" value="Unassembled WGS sequence"/>
</dbReference>
<comment type="caution">
    <text evidence="6">The sequence shown here is derived from an EMBL/GenBank/DDBJ whole genome shotgun (WGS) entry which is preliminary data.</text>
</comment>
<feature type="transmembrane region" description="Helical" evidence="5">
    <location>
        <begin position="131"/>
        <end position="164"/>
    </location>
</feature>
<evidence type="ECO:0000256" key="3">
    <source>
        <dbReference type="ARBA" id="ARBA00022989"/>
    </source>
</evidence>
<dbReference type="InterPro" id="IPR051598">
    <property type="entry name" value="TSUP/Inactive_protease-like"/>
</dbReference>
<dbReference type="InterPro" id="IPR002781">
    <property type="entry name" value="TM_pro_TauE-like"/>
</dbReference>
<dbReference type="GO" id="GO:0005886">
    <property type="term" value="C:plasma membrane"/>
    <property type="evidence" value="ECO:0007669"/>
    <property type="project" value="UniProtKB-SubCell"/>
</dbReference>
<comment type="similarity">
    <text evidence="5">Belongs to the 4-toluene sulfonate uptake permease (TSUP) (TC 2.A.102) family.</text>
</comment>
<keyword evidence="2 5" id="KW-0812">Transmembrane</keyword>
<protein>
    <recommendedName>
        <fullName evidence="5">Probable membrane transporter protein</fullName>
    </recommendedName>
</protein>
<dbReference type="AlphaFoldDB" id="A0A399F6Q0"/>